<dbReference type="InterPro" id="IPR027417">
    <property type="entry name" value="P-loop_NTPase"/>
</dbReference>
<keyword evidence="4" id="KW-0067">ATP-binding</keyword>
<reference evidence="7" key="1">
    <citation type="submission" date="2020-07" db="EMBL/GenBank/DDBJ databases">
        <title>Genome sequence and genetic diversity analysis of an under-domesticated orphan crop, white fonio (Digitaria exilis).</title>
        <authorList>
            <person name="Bennetzen J.L."/>
            <person name="Chen S."/>
            <person name="Ma X."/>
            <person name="Wang X."/>
            <person name="Yssel A.E.J."/>
            <person name="Chaluvadi S.R."/>
            <person name="Johnson M."/>
            <person name="Gangashetty P."/>
            <person name="Hamidou F."/>
            <person name="Sanogo M.D."/>
            <person name="Zwaenepoel A."/>
            <person name="Wallace J."/>
            <person name="Van De Peer Y."/>
            <person name="Van Deynze A."/>
        </authorList>
    </citation>
    <scope>NUCLEOTIDE SEQUENCE</scope>
    <source>
        <tissue evidence="7">Leaves</tissue>
    </source>
</reference>
<protein>
    <recommendedName>
        <fullName evidence="6">APS kinase domain-containing protein</fullName>
    </recommendedName>
</protein>
<sequence>MDAPRAARLAARPPGPRAPARLPFASSSSTAPRRVGWWCCCPRDLRADSSGGGSGGGTRAFPFPGRRCCTRPALAHRNRSPAANLGLPPSLRPRLPRSPAARIVTRVTGDGGGCEGRPFVECAGDRPIQELAGGQSRHVYIADFFHLLVKKLEPFCSLNDCICTQLLRTKLRKCHPLCQSRQISSGMIAQLARLIVRSYSSKKVVLFRLQALVVQVTKYPFPQTGKSTLACTLGRELHTRGKLAYVLDGDNLRHGVNKDLGFKAEDRAENIRRVGEVAKLFADAGLVCIASLISPYRRDRFTGIDDPYEAPLNCEIEIKELDGACPSPSDMARQVVTYLEEKGFLHE</sequence>
<dbReference type="PANTHER" id="PTHR11055">
    <property type="entry name" value="BIFUNCTIONAL 3'-PHOSPHOADENOSINE 5'-PHOSPHOSULFATE SYNTHASE"/>
    <property type="match status" value="1"/>
</dbReference>
<keyword evidence="8" id="KW-1185">Reference proteome</keyword>
<comment type="pathway">
    <text evidence="1">Sulfur metabolism.</text>
</comment>
<evidence type="ECO:0000256" key="2">
    <source>
        <dbReference type="ARBA" id="ARBA00022679"/>
    </source>
</evidence>
<dbReference type="PANTHER" id="PTHR11055:SF1">
    <property type="entry name" value="PAPS SYNTHETASE, ISOFORM D"/>
    <property type="match status" value="1"/>
</dbReference>
<evidence type="ECO:0000256" key="4">
    <source>
        <dbReference type="ARBA" id="ARBA00022840"/>
    </source>
</evidence>
<organism evidence="7 8">
    <name type="scientific">Digitaria exilis</name>
    <dbReference type="NCBI Taxonomy" id="1010633"/>
    <lineage>
        <taxon>Eukaryota</taxon>
        <taxon>Viridiplantae</taxon>
        <taxon>Streptophyta</taxon>
        <taxon>Embryophyta</taxon>
        <taxon>Tracheophyta</taxon>
        <taxon>Spermatophyta</taxon>
        <taxon>Magnoliopsida</taxon>
        <taxon>Liliopsida</taxon>
        <taxon>Poales</taxon>
        <taxon>Poaceae</taxon>
        <taxon>PACMAD clade</taxon>
        <taxon>Panicoideae</taxon>
        <taxon>Panicodae</taxon>
        <taxon>Paniceae</taxon>
        <taxon>Anthephorinae</taxon>
        <taxon>Digitaria</taxon>
    </lineage>
</organism>
<dbReference type="Gene3D" id="3.40.50.300">
    <property type="entry name" value="P-loop containing nucleotide triphosphate hydrolases"/>
    <property type="match status" value="2"/>
</dbReference>
<dbReference type="AlphaFoldDB" id="A0A835E527"/>
<evidence type="ECO:0000313" key="8">
    <source>
        <dbReference type="Proteomes" id="UP000636709"/>
    </source>
</evidence>
<dbReference type="Proteomes" id="UP000636709">
    <property type="component" value="Unassembled WGS sequence"/>
</dbReference>
<feature type="compositionally biased region" description="Low complexity" evidence="5">
    <location>
        <begin position="1"/>
        <end position="23"/>
    </location>
</feature>
<evidence type="ECO:0000256" key="3">
    <source>
        <dbReference type="ARBA" id="ARBA00022741"/>
    </source>
</evidence>
<name>A0A835E527_9POAL</name>
<dbReference type="GO" id="GO:0000103">
    <property type="term" value="P:sulfate assimilation"/>
    <property type="evidence" value="ECO:0007669"/>
    <property type="project" value="InterPro"/>
</dbReference>
<dbReference type="EMBL" id="JACEFO010002272">
    <property type="protein sequence ID" value="KAF8669341.1"/>
    <property type="molecule type" value="Genomic_DNA"/>
</dbReference>
<dbReference type="GO" id="GO:0004020">
    <property type="term" value="F:adenylylsulfate kinase activity"/>
    <property type="evidence" value="ECO:0007669"/>
    <property type="project" value="UniProtKB-EC"/>
</dbReference>
<dbReference type="OrthoDB" id="506431at2759"/>
<dbReference type="GO" id="GO:0005524">
    <property type="term" value="F:ATP binding"/>
    <property type="evidence" value="ECO:0007669"/>
    <property type="project" value="UniProtKB-KW"/>
</dbReference>
<gene>
    <name evidence="7" type="ORF">HU200_051680</name>
</gene>
<feature type="domain" description="APS kinase" evidence="6">
    <location>
        <begin position="223"/>
        <end position="300"/>
    </location>
</feature>
<keyword evidence="2" id="KW-0808">Transferase</keyword>
<evidence type="ECO:0000313" key="7">
    <source>
        <dbReference type="EMBL" id="KAF8669341.1"/>
    </source>
</evidence>
<dbReference type="Pfam" id="PF01583">
    <property type="entry name" value="APS_kinase"/>
    <property type="match status" value="1"/>
</dbReference>
<evidence type="ECO:0000259" key="6">
    <source>
        <dbReference type="Pfam" id="PF01583"/>
    </source>
</evidence>
<evidence type="ECO:0000256" key="5">
    <source>
        <dbReference type="SAM" id="MobiDB-lite"/>
    </source>
</evidence>
<evidence type="ECO:0000256" key="1">
    <source>
        <dbReference type="ARBA" id="ARBA00004678"/>
    </source>
</evidence>
<keyword evidence="3" id="KW-0547">Nucleotide-binding</keyword>
<accession>A0A835E527</accession>
<dbReference type="SUPFAM" id="SSF52540">
    <property type="entry name" value="P-loop containing nucleoside triphosphate hydrolases"/>
    <property type="match status" value="1"/>
</dbReference>
<proteinExistence type="predicted"/>
<comment type="caution">
    <text evidence="7">The sequence shown here is derived from an EMBL/GenBank/DDBJ whole genome shotgun (WGS) entry which is preliminary data.</text>
</comment>
<dbReference type="CDD" id="cd02027">
    <property type="entry name" value="APSK"/>
    <property type="match status" value="1"/>
</dbReference>
<dbReference type="InterPro" id="IPR059117">
    <property type="entry name" value="APS_kinase_dom"/>
</dbReference>
<feature type="region of interest" description="Disordered" evidence="5">
    <location>
        <begin position="1"/>
        <end position="28"/>
    </location>
</feature>